<comment type="subcellular location">
    <subcellularLocation>
        <location evidence="1">Cell inner membrane</location>
        <topology evidence="1">Multi-pass membrane protein</topology>
    </subcellularLocation>
</comment>
<keyword evidence="5" id="KW-0475">Mercuric resistance</keyword>
<comment type="function">
    <text evidence="14">Involved in mercury resistance. Probably transfers a mercuric ion from the periplasmic Hg(2+)-binding protein MerP to the cytoplasmic mercuric reductase MerA.</text>
</comment>
<organism evidence="17 18">
    <name type="scientific">Salegentibacter salegens</name>
    <dbReference type="NCBI Taxonomy" id="143223"/>
    <lineage>
        <taxon>Bacteria</taxon>
        <taxon>Pseudomonadati</taxon>
        <taxon>Bacteroidota</taxon>
        <taxon>Flavobacteriia</taxon>
        <taxon>Flavobacteriales</taxon>
        <taxon>Flavobacteriaceae</taxon>
        <taxon>Salegentibacter</taxon>
    </lineage>
</organism>
<name>A0A1M7HLU5_9FLAO</name>
<proteinExistence type="inferred from homology"/>
<evidence type="ECO:0000256" key="4">
    <source>
        <dbReference type="ARBA" id="ARBA00022448"/>
    </source>
</evidence>
<dbReference type="PANTHER" id="PTHR46594:SF4">
    <property type="entry name" value="P-TYPE CATION-TRANSPORTING ATPASE"/>
    <property type="match status" value="1"/>
</dbReference>
<keyword evidence="6" id="KW-1003">Cell membrane</keyword>
<evidence type="ECO:0000313" key="17">
    <source>
        <dbReference type="EMBL" id="SHM29511.1"/>
    </source>
</evidence>
<dbReference type="AlphaFoldDB" id="A0A1M7HLU5"/>
<dbReference type="InterPro" id="IPR003457">
    <property type="entry name" value="Transprt_MerT"/>
</dbReference>
<keyword evidence="9" id="KW-0479">Metal-binding</keyword>
<dbReference type="OrthoDB" id="1493145at2"/>
<dbReference type="Gene3D" id="1.10.287.910">
    <property type="entry name" value="bacterial mercury transporter, merf"/>
    <property type="match status" value="1"/>
</dbReference>
<evidence type="ECO:0000256" key="2">
    <source>
        <dbReference type="ARBA" id="ARBA00008224"/>
    </source>
</evidence>
<dbReference type="STRING" id="143223.SAMN05878281_0191"/>
<keyword evidence="7" id="KW-0997">Cell inner membrane</keyword>
<dbReference type="Proteomes" id="UP000190235">
    <property type="component" value="Chromosome I"/>
</dbReference>
<evidence type="ECO:0000256" key="9">
    <source>
        <dbReference type="ARBA" id="ARBA00022723"/>
    </source>
</evidence>
<evidence type="ECO:0000259" key="16">
    <source>
        <dbReference type="PROSITE" id="PS50846"/>
    </source>
</evidence>
<dbReference type="GO" id="GO:0005886">
    <property type="term" value="C:plasma membrane"/>
    <property type="evidence" value="ECO:0007669"/>
    <property type="project" value="UniProtKB-SubCell"/>
</dbReference>
<evidence type="ECO:0000256" key="8">
    <source>
        <dbReference type="ARBA" id="ARBA00022692"/>
    </source>
</evidence>
<evidence type="ECO:0000256" key="10">
    <source>
        <dbReference type="ARBA" id="ARBA00022914"/>
    </source>
</evidence>
<keyword evidence="11 15" id="KW-1133">Transmembrane helix</keyword>
<feature type="transmembrane region" description="Helical" evidence="15">
    <location>
        <begin position="51"/>
        <end position="67"/>
    </location>
</feature>
<keyword evidence="4" id="KW-0813">Transport</keyword>
<protein>
    <recommendedName>
        <fullName evidence="3">Mercuric transport protein MerT</fullName>
    </recommendedName>
    <alternativeName>
        <fullName evidence="13">Mercury ion transport protein</fullName>
    </alternativeName>
</protein>
<dbReference type="PANTHER" id="PTHR46594">
    <property type="entry name" value="P-TYPE CATION-TRANSPORTING ATPASE"/>
    <property type="match status" value="1"/>
</dbReference>
<evidence type="ECO:0000256" key="12">
    <source>
        <dbReference type="ARBA" id="ARBA00023136"/>
    </source>
</evidence>
<dbReference type="InterPro" id="IPR017969">
    <property type="entry name" value="Heavy-metal-associated_CS"/>
</dbReference>
<feature type="domain" description="HMA" evidence="16">
    <location>
        <begin position="133"/>
        <end position="199"/>
    </location>
</feature>
<gene>
    <name evidence="17" type="ORF">SAMN05878281_0191</name>
</gene>
<keyword evidence="18" id="KW-1185">Reference proteome</keyword>
<dbReference type="NCBIfam" id="NF033556">
    <property type="entry name" value="MerTP_fusion"/>
    <property type="match status" value="1"/>
</dbReference>
<keyword evidence="8 15" id="KW-0812">Transmembrane</keyword>
<keyword evidence="10" id="KW-0476">Mercury</keyword>
<feature type="transmembrane region" description="Helical" evidence="15">
    <location>
        <begin position="95"/>
        <end position="113"/>
    </location>
</feature>
<evidence type="ECO:0000256" key="7">
    <source>
        <dbReference type="ARBA" id="ARBA00022519"/>
    </source>
</evidence>
<evidence type="ECO:0000256" key="13">
    <source>
        <dbReference type="ARBA" id="ARBA00030934"/>
    </source>
</evidence>
<dbReference type="InterPro" id="IPR006121">
    <property type="entry name" value="HMA_dom"/>
</dbReference>
<feature type="transmembrane region" description="Helical" evidence="15">
    <location>
        <begin position="12"/>
        <end position="45"/>
    </location>
</feature>
<reference evidence="18" key="1">
    <citation type="submission" date="2016-11" db="EMBL/GenBank/DDBJ databases">
        <authorList>
            <person name="Varghese N."/>
            <person name="Submissions S."/>
        </authorList>
    </citation>
    <scope>NUCLEOTIDE SEQUENCE [LARGE SCALE GENOMIC DNA]</scope>
    <source>
        <strain evidence="18">ACAM 48</strain>
    </source>
</reference>
<dbReference type="Pfam" id="PF00403">
    <property type="entry name" value="HMA"/>
    <property type="match status" value="1"/>
</dbReference>
<sequence>MKNSNKSNSPVYLSLITAITASLCCITPLLAILAGSSGLVTMFAWLEPFRPYLMGLTIGILVFAWYLKLRSKTQKEIECACNEEEKISFWQSKNFLFIITVFTALMLAFPYYANVFYTTTKKEIMVVAENNIEKKVVEIEGMTCSGCEAHVESEVNKLPGIISVKASYENSNTAVEYDKSLVKEDEIYRAINKTGYKVIPKIKE</sequence>
<evidence type="ECO:0000256" key="1">
    <source>
        <dbReference type="ARBA" id="ARBA00004429"/>
    </source>
</evidence>
<evidence type="ECO:0000256" key="6">
    <source>
        <dbReference type="ARBA" id="ARBA00022475"/>
    </source>
</evidence>
<dbReference type="PROSITE" id="PS50846">
    <property type="entry name" value="HMA_2"/>
    <property type="match status" value="1"/>
</dbReference>
<evidence type="ECO:0000256" key="3">
    <source>
        <dbReference type="ARBA" id="ARBA00017053"/>
    </source>
</evidence>
<dbReference type="GO" id="GO:0046872">
    <property type="term" value="F:metal ion binding"/>
    <property type="evidence" value="ECO:0007669"/>
    <property type="project" value="UniProtKB-KW"/>
</dbReference>
<dbReference type="SUPFAM" id="SSF55008">
    <property type="entry name" value="HMA, heavy metal-associated domain"/>
    <property type="match status" value="1"/>
</dbReference>
<dbReference type="FunFam" id="3.30.70.100:FF:000001">
    <property type="entry name" value="ATPase copper transporting beta"/>
    <property type="match status" value="1"/>
</dbReference>
<comment type="similarity">
    <text evidence="2">Belongs to the MerT family.</text>
</comment>
<evidence type="ECO:0000313" key="18">
    <source>
        <dbReference type="Proteomes" id="UP000190235"/>
    </source>
</evidence>
<evidence type="ECO:0000256" key="11">
    <source>
        <dbReference type="ARBA" id="ARBA00022989"/>
    </source>
</evidence>
<dbReference type="PROSITE" id="PS01047">
    <property type="entry name" value="HMA_1"/>
    <property type="match status" value="1"/>
</dbReference>
<dbReference type="EMBL" id="LT670848">
    <property type="protein sequence ID" value="SHM29511.1"/>
    <property type="molecule type" value="Genomic_DNA"/>
</dbReference>
<dbReference type="CDD" id="cd00371">
    <property type="entry name" value="HMA"/>
    <property type="match status" value="1"/>
</dbReference>
<dbReference type="Gene3D" id="3.30.70.100">
    <property type="match status" value="1"/>
</dbReference>
<accession>A0A1M7HLU5</accession>
<keyword evidence="12 15" id="KW-0472">Membrane</keyword>
<dbReference type="InterPro" id="IPR036163">
    <property type="entry name" value="HMA_dom_sf"/>
</dbReference>
<dbReference type="GO" id="GO:0015097">
    <property type="term" value="F:mercury ion transmembrane transporter activity"/>
    <property type="evidence" value="ECO:0007669"/>
    <property type="project" value="InterPro"/>
</dbReference>
<evidence type="ECO:0000256" key="5">
    <source>
        <dbReference type="ARBA" id="ARBA00022466"/>
    </source>
</evidence>
<evidence type="ECO:0000256" key="14">
    <source>
        <dbReference type="ARBA" id="ARBA00045720"/>
    </source>
</evidence>
<dbReference type="Pfam" id="PF02411">
    <property type="entry name" value="MerT"/>
    <property type="match status" value="1"/>
</dbReference>
<dbReference type="RefSeq" id="WP_079733576.1">
    <property type="nucleotide sequence ID" value="NZ_LT670848.1"/>
</dbReference>
<evidence type="ECO:0000256" key="15">
    <source>
        <dbReference type="SAM" id="Phobius"/>
    </source>
</evidence>